<dbReference type="InterPro" id="IPR014757">
    <property type="entry name" value="Tscrpt_reg_IclR_C"/>
</dbReference>
<proteinExistence type="predicted"/>
<dbReference type="InterPro" id="IPR029016">
    <property type="entry name" value="GAF-like_dom_sf"/>
</dbReference>
<protein>
    <recommendedName>
        <fullName evidence="1">IclR-ED domain-containing protein</fullName>
    </recommendedName>
</protein>
<dbReference type="Pfam" id="PF01614">
    <property type="entry name" value="IclR_C"/>
    <property type="match status" value="1"/>
</dbReference>
<dbReference type="SUPFAM" id="SSF55781">
    <property type="entry name" value="GAF domain-like"/>
    <property type="match status" value="1"/>
</dbReference>
<dbReference type="EMBL" id="JFHC01000040">
    <property type="protein sequence ID" value="KDR40490.1"/>
    <property type="molecule type" value="Genomic_DNA"/>
</dbReference>
<sequence length="87" mass="10355">MTVLTDILARTNLVAYTSATVFQPRKLKERIEAIRKQGYTHTEEEYFDRRRHHELVRPRWHADRDEKRFADLVISTASAISSRRRAD</sequence>
<gene>
    <name evidence="2" type="ORF">BG61_25640</name>
</gene>
<accession>A0A069PIR2</accession>
<comment type="caution">
    <text evidence="2">The sequence shown here is derived from an EMBL/GenBank/DDBJ whole genome shotgun (WGS) entry which is preliminary data.</text>
</comment>
<dbReference type="Proteomes" id="UP000027466">
    <property type="component" value="Unassembled WGS sequence"/>
</dbReference>
<dbReference type="STRING" id="60547.GCA_000751215_03853"/>
<evidence type="ECO:0000313" key="2">
    <source>
        <dbReference type="EMBL" id="KDR40490.1"/>
    </source>
</evidence>
<feature type="domain" description="IclR-ED" evidence="1">
    <location>
        <begin position="4"/>
        <end position="46"/>
    </location>
</feature>
<reference evidence="2 3" key="1">
    <citation type="submission" date="2014-03" db="EMBL/GenBank/DDBJ databases">
        <title>Draft Genome Sequences of Four Burkholderia Strains.</title>
        <authorList>
            <person name="Liu X.Y."/>
            <person name="Li C.X."/>
            <person name="Xu J.H."/>
        </authorList>
    </citation>
    <scope>NUCLEOTIDE SEQUENCE [LARGE SCALE GENOMIC DNA]</scope>
    <source>
        <strain evidence="2 3">DSM 50014</strain>
    </source>
</reference>
<evidence type="ECO:0000259" key="1">
    <source>
        <dbReference type="Pfam" id="PF01614"/>
    </source>
</evidence>
<name>A0A069PIR2_9BURK</name>
<dbReference type="Gene3D" id="3.30.450.40">
    <property type="match status" value="1"/>
</dbReference>
<organism evidence="2 3">
    <name type="scientific">Caballeronia glathei</name>
    <dbReference type="NCBI Taxonomy" id="60547"/>
    <lineage>
        <taxon>Bacteria</taxon>
        <taxon>Pseudomonadati</taxon>
        <taxon>Pseudomonadota</taxon>
        <taxon>Betaproteobacteria</taxon>
        <taxon>Burkholderiales</taxon>
        <taxon>Burkholderiaceae</taxon>
        <taxon>Caballeronia</taxon>
    </lineage>
</organism>
<keyword evidence="3" id="KW-1185">Reference proteome</keyword>
<evidence type="ECO:0000313" key="3">
    <source>
        <dbReference type="Proteomes" id="UP000027466"/>
    </source>
</evidence>
<dbReference type="AlphaFoldDB" id="A0A069PIR2"/>